<sequence length="474" mass="52460">MDAMFNFPLHIFRAYDIRGKLTAFTPQVVAAIAYALADQYSLAGQSKVVIGYDARLSSPQYAAILATIFEKQGLDVIDLGCCSSPMMYFMARQTHGNGVMVTASHNPKSDNGIKWILNGEPPTPAQIEAVGNAAAHYHIQALDVPRIRGLSHQIKTEYCLMYQQGLLEDIHLKRPFKVVLDGLHGSAGRCAEMVLNGLGCDVIALRCEANGEFPDHAPDPSQAIHLEKLQHAVLNHQADIGIALDGDGDRLVIMDEQAHIITADRLISLFAQMCLEQHPQAEIVFDVKCSSMVTQTVNDLGGIATMIRTGSSFLRRYLSQSQGKAVFGGEYAGHYVFNDGRGFGYDDGVYAALRVLEYLSQFPKQTLSQLVSAFPERYCTEDTYISTHRSEPKIVLQDIESCSYQSKAQLSKIDGIRLDFDDGFGIIRASNTGEYFTVRFDAGSPLQLAQIRHQFVRMLQDKYPKIAQDISNIH</sequence>
<proteinExistence type="inferred from homology"/>
<evidence type="ECO:0000313" key="15">
    <source>
        <dbReference type="Proteomes" id="UP000595320"/>
    </source>
</evidence>
<dbReference type="Pfam" id="PF02878">
    <property type="entry name" value="PGM_PMM_I"/>
    <property type="match status" value="1"/>
</dbReference>
<dbReference type="GeneID" id="66211553"/>
<organism evidence="14 15">
    <name type="scientific">Acinetobacter ursingii</name>
    <dbReference type="NCBI Taxonomy" id="108980"/>
    <lineage>
        <taxon>Bacteria</taxon>
        <taxon>Pseudomonadati</taxon>
        <taxon>Pseudomonadota</taxon>
        <taxon>Gammaproteobacteria</taxon>
        <taxon>Moraxellales</taxon>
        <taxon>Moraxellaceae</taxon>
        <taxon>Acinetobacter</taxon>
    </lineage>
</organism>
<name>A0A3G9FT67_9GAMM</name>
<evidence type="ECO:0000256" key="2">
    <source>
        <dbReference type="ARBA" id="ARBA00001946"/>
    </source>
</evidence>
<dbReference type="Proteomes" id="UP000595320">
    <property type="component" value="Chromosome"/>
</dbReference>
<gene>
    <name evidence="14" type="ORF">I6I53_01775</name>
</gene>
<keyword evidence="8 10" id="KW-0460">Magnesium</keyword>
<evidence type="ECO:0000256" key="1">
    <source>
        <dbReference type="ARBA" id="ARBA00000586"/>
    </source>
</evidence>
<evidence type="ECO:0000256" key="6">
    <source>
        <dbReference type="ARBA" id="ARBA00022553"/>
    </source>
</evidence>
<dbReference type="RefSeq" id="WP_004995975.1">
    <property type="nucleotide sequence ID" value="NZ_AP018824.1"/>
</dbReference>
<dbReference type="InterPro" id="IPR016066">
    <property type="entry name" value="A-D-PHexomutase_CS"/>
</dbReference>
<dbReference type="AlphaFoldDB" id="A0A3G9FT67"/>
<comment type="cofactor">
    <cofactor evidence="2">
        <name>Mg(2+)</name>
        <dbReference type="ChEBI" id="CHEBI:18420"/>
    </cofactor>
</comment>
<comment type="similarity">
    <text evidence="4 10">Belongs to the phosphohexose mutase family.</text>
</comment>
<evidence type="ECO:0000259" key="11">
    <source>
        <dbReference type="Pfam" id="PF02878"/>
    </source>
</evidence>
<protein>
    <recommendedName>
        <fullName evidence="5">phosphomannomutase</fullName>
        <ecNumber evidence="5">5.4.2.8</ecNumber>
    </recommendedName>
</protein>
<evidence type="ECO:0000256" key="3">
    <source>
        <dbReference type="ARBA" id="ARBA00004699"/>
    </source>
</evidence>
<dbReference type="SUPFAM" id="SSF53738">
    <property type="entry name" value="Phosphoglucomutase, first 3 domains"/>
    <property type="match status" value="3"/>
</dbReference>
<keyword evidence="7 10" id="KW-0479">Metal-binding</keyword>
<dbReference type="Pfam" id="PF02880">
    <property type="entry name" value="PGM_PMM_III"/>
    <property type="match status" value="1"/>
</dbReference>
<dbReference type="InterPro" id="IPR005844">
    <property type="entry name" value="A-D-PHexomutase_a/b/a-I"/>
</dbReference>
<feature type="domain" description="Alpha-D-phosphohexomutase alpha/beta/alpha" evidence="11">
    <location>
        <begin position="11"/>
        <end position="133"/>
    </location>
</feature>
<dbReference type="InterPro" id="IPR036900">
    <property type="entry name" value="A-D-PHexomutase_C_sf"/>
</dbReference>
<evidence type="ECO:0000256" key="9">
    <source>
        <dbReference type="ARBA" id="ARBA00023235"/>
    </source>
</evidence>
<dbReference type="GO" id="GO:0004615">
    <property type="term" value="F:phosphomannomutase activity"/>
    <property type="evidence" value="ECO:0007669"/>
    <property type="project" value="UniProtKB-EC"/>
</dbReference>
<evidence type="ECO:0000256" key="7">
    <source>
        <dbReference type="ARBA" id="ARBA00022723"/>
    </source>
</evidence>
<dbReference type="PROSITE" id="PS00710">
    <property type="entry name" value="PGM_PMM"/>
    <property type="match status" value="1"/>
</dbReference>
<dbReference type="Gene3D" id="3.40.120.10">
    <property type="entry name" value="Alpha-D-Glucose-1,6-Bisphosphate, subunit A, domain 3"/>
    <property type="match status" value="3"/>
</dbReference>
<dbReference type="GO" id="GO:0005975">
    <property type="term" value="P:carbohydrate metabolic process"/>
    <property type="evidence" value="ECO:0007669"/>
    <property type="project" value="InterPro"/>
</dbReference>
<dbReference type="InterPro" id="IPR016055">
    <property type="entry name" value="A-D-PHexomutase_a/b/a-I/II/III"/>
</dbReference>
<dbReference type="PANTHER" id="PTHR43771:SF2">
    <property type="entry name" value="PHOSPHOMANNOMUTASE_PHOSPHOGLUCOMUTASE"/>
    <property type="match status" value="1"/>
</dbReference>
<dbReference type="InterPro" id="IPR005846">
    <property type="entry name" value="A-D-PHexomutase_a/b/a-III"/>
</dbReference>
<keyword evidence="9" id="KW-0413">Isomerase</keyword>
<evidence type="ECO:0000256" key="8">
    <source>
        <dbReference type="ARBA" id="ARBA00022842"/>
    </source>
</evidence>
<dbReference type="GO" id="GO:0000287">
    <property type="term" value="F:magnesium ion binding"/>
    <property type="evidence" value="ECO:0007669"/>
    <property type="project" value="InterPro"/>
</dbReference>
<evidence type="ECO:0000259" key="13">
    <source>
        <dbReference type="Pfam" id="PF02880"/>
    </source>
</evidence>
<dbReference type="PRINTS" id="PR00509">
    <property type="entry name" value="PGMPMM"/>
</dbReference>
<dbReference type="PANTHER" id="PTHR43771">
    <property type="entry name" value="PHOSPHOMANNOMUTASE"/>
    <property type="match status" value="1"/>
</dbReference>
<evidence type="ECO:0000256" key="4">
    <source>
        <dbReference type="ARBA" id="ARBA00010231"/>
    </source>
</evidence>
<dbReference type="EC" id="5.4.2.8" evidence="5"/>
<dbReference type="CDD" id="cd03089">
    <property type="entry name" value="PMM_PGM"/>
    <property type="match status" value="1"/>
</dbReference>
<evidence type="ECO:0000259" key="12">
    <source>
        <dbReference type="Pfam" id="PF02879"/>
    </source>
</evidence>
<keyword evidence="6" id="KW-0597">Phosphoprotein</keyword>
<evidence type="ECO:0000256" key="10">
    <source>
        <dbReference type="RuleBase" id="RU004326"/>
    </source>
</evidence>
<dbReference type="EMBL" id="CP068176">
    <property type="protein sequence ID" value="QQT86565.1"/>
    <property type="molecule type" value="Genomic_DNA"/>
</dbReference>
<evidence type="ECO:0000313" key="14">
    <source>
        <dbReference type="EMBL" id="QQT86565.1"/>
    </source>
</evidence>
<feature type="domain" description="Alpha-D-phosphohexomutase alpha/beta/alpha" evidence="13">
    <location>
        <begin position="263"/>
        <end position="378"/>
    </location>
</feature>
<accession>A0A3G9FT67</accession>
<reference evidence="14 15" key="1">
    <citation type="submission" date="2021-01" db="EMBL/GenBank/DDBJ databases">
        <title>FDA dAtabase for Regulatory Grade micrObial Sequences (FDA-ARGOS): Supporting development and validation of Infectious Disease Dx tests.</title>
        <authorList>
            <person name="Sproer C."/>
            <person name="Gronow S."/>
            <person name="Severitt S."/>
            <person name="Schroder I."/>
            <person name="Tallon L."/>
            <person name="Sadzewicz L."/>
            <person name="Zhao X."/>
            <person name="Boylan J."/>
            <person name="Ott S."/>
            <person name="Bowen H."/>
            <person name="Vavikolanu K."/>
            <person name="Mehta A."/>
            <person name="Aluvathingal J."/>
            <person name="Nadendla S."/>
            <person name="Lowell S."/>
            <person name="Myers T."/>
            <person name="Yan Y."/>
            <person name="Sichtig H."/>
        </authorList>
    </citation>
    <scope>NUCLEOTIDE SEQUENCE [LARGE SCALE GENOMIC DNA]</scope>
    <source>
        <strain evidence="14 15">FDAARGOS_1096</strain>
    </source>
</reference>
<feature type="domain" description="Alpha-D-phosphohexomutase alpha/beta/alpha" evidence="12">
    <location>
        <begin position="169"/>
        <end position="257"/>
    </location>
</feature>
<dbReference type="Pfam" id="PF02879">
    <property type="entry name" value="PGM_PMM_II"/>
    <property type="match status" value="1"/>
</dbReference>
<dbReference type="Gene3D" id="3.30.310.50">
    <property type="entry name" value="Alpha-D-phosphohexomutase, C-terminal domain"/>
    <property type="match status" value="1"/>
</dbReference>
<dbReference type="InterPro" id="IPR005841">
    <property type="entry name" value="Alpha-D-phosphohexomutase_SF"/>
</dbReference>
<dbReference type="InterPro" id="IPR005845">
    <property type="entry name" value="A-D-PHexomutase_a/b/a-II"/>
</dbReference>
<dbReference type="SUPFAM" id="SSF55957">
    <property type="entry name" value="Phosphoglucomutase, C-terminal domain"/>
    <property type="match status" value="1"/>
</dbReference>
<comment type="pathway">
    <text evidence="3">Nucleotide-sugar biosynthesis; GDP-alpha-D-mannose biosynthesis; alpha-D-mannose 1-phosphate from D-fructose 6-phosphate: step 2/2.</text>
</comment>
<evidence type="ECO:0000256" key="5">
    <source>
        <dbReference type="ARBA" id="ARBA00012730"/>
    </source>
</evidence>
<comment type="catalytic activity">
    <reaction evidence="1">
        <text>alpha-D-mannose 1-phosphate = D-mannose 6-phosphate</text>
        <dbReference type="Rhea" id="RHEA:11140"/>
        <dbReference type="ChEBI" id="CHEBI:58409"/>
        <dbReference type="ChEBI" id="CHEBI:58735"/>
        <dbReference type="EC" id="5.4.2.8"/>
    </reaction>
</comment>